<proteinExistence type="predicted"/>
<dbReference type="EMBL" id="CM008048">
    <property type="protein sequence ID" value="PVH62027.1"/>
    <property type="molecule type" value="Genomic_DNA"/>
</dbReference>
<sequence>MCSSQSCKYSSATNRIRSPFVAKLLTDRSADTPVGFHRPEDADLPQTQVRSAGQLRVSSSSDGHFSLEELQTTDFLMEPRSPQGGWESIQACLVTIAEPVTLPEPKLLPTSHCSSGKSEERCHGTAGAWSHGQRLPNTKLRSGQVWQVAGLALPTWTCITCSCCRGITVSGIHGICCHHRHHCCRILKRFPCTETQTDTHTCPVPNNQHHQASRSHDPRSVAAVLRRGTSGA</sequence>
<dbReference type="Proteomes" id="UP000243499">
    <property type="component" value="Chromosome 3"/>
</dbReference>
<gene>
    <name evidence="1" type="ORF">PAHAL_3G186500</name>
</gene>
<accession>A0A2T8KIK9</accession>
<reference evidence="1" key="1">
    <citation type="submission" date="2018-04" db="EMBL/GenBank/DDBJ databases">
        <title>WGS assembly of Panicum hallii.</title>
        <authorList>
            <person name="Lovell J."/>
            <person name="Jenkins J."/>
            <person name="Lowry D."/>
            <person name="Mamidi S."/>
            <person name="Sreedasyam A."/>
            <person name="Weng X."/>
            <person name="Barry K."/>
            <person name="Bonette J."/>
            <person name="Campitelli B."/>
            <person name="Daum C."/>
            <person name="Gordon S."/>
            <person name="Gould B."/>
            <person name="Lipzen A."/>
            <person name="Macqueen A."/>
            <person name="Palacio-Mejia J."/>
            <person name="Plott C."/>
            <person name="Shakirov E."/>
            <person name="Shu S."/>
            <person name="Yoshinaga Y."/>
            <person name="Zane M."/>
            <person name="Rokhsar D."/>
            <person name="Grimwood J."/>
            <person name="Schmutz J."/>
            <person name="Juenger T."/>
        </authorList>
    </citation>
    <scope>NUCLEOTIDE SEQUENCE [LARGE SCALE GENOMIC DNA]</scope>
    <source>
        <strain evidence="1">FIL2</strain>
    </source>
</reference>
<protein>
    <submittedName>
        <fullName evidence="1">Uncharacterized protein</fullName>
    </submittedName>
</protein>
<organism evidence="1">
    <name type="scientific">Panicum hallii</name>
    <dbReference type="NCBI Taxonomy" id="206008"/>
    <lineage>
        <taxon>Eukaryota</taxon>
        <taxon>Viridiplantae</taxon>
        <taxon>Streptophyta</taxon>
        <taxon>Embryophyta</taxon>
        <taxon>Tracheophyta</taxon>
        <taxon>Spermatophyta</taxon>
        <taxon>Magnoliopsida</taxon>
        <taxon>Liliopsida</taxon>
        <taxon>Poales</taxon>
        <taxon>Poaceae</taxon>
        <taxon>PACMAD clade</taxon>
        <taxon>Panicoideae</taxon>
        <taxon>Panicodae</taxon>
        <taxon>Paniceae</taxon>
        <taxon>Panicinae</taxon>
        <taxon>Panicum</taxon>
        <taxon>Panicum sect. Panicum</taxon>
    </lineage>
</organism>
<dbReference type="Gramene" id="PVH62027">
    <property type="protein sequence ID" value="PVH62027"/>
    <property type="gene ID" value="PAHAL_3G186500"/>
</dbReference>
<dbReference type="AlphaFoldDB" id="A0A2T8KIK9"/>
<name>A0A2T8KIK9_9POAL</name>
<evidence type="ECO:0000313" key="1">
    <source>
        <dbReference type="EMBL" id="PVH62027.1"/>
    </source>
</evidence>